<dbReference type="EMBL" id="WUUU01000033">
    <property type="protein sequence ID" value="MXR20222.1"/>
    <property type="molecule type" value="Genomic_DNA"/>
</dbReference>
<dbReference type="RefSeq" id="WP_159525777.1">
    <property type="nucleotide sequence ID" value="NZ_WUUU01000033.1"/>
</dbReference>
<sequence>MINKAINKYRQEGVIPLLREGPQYLAEQLLHEITIAVVMQTSVTNDELADRSTDQGSEAYQKWFYGSETSLEISPPYTGRIPETFEHLTGVHRSPRPFVQELSDARLVGPYAISQTSGGETLFDELGTKNTAYERTRDTWKTLGTAKTVQELLLGGDRPSEPPEYGTIINMVPRHGQSDEHVNYGAWFLEDLPRLRALEQETAPDAKLLIRPDLPEWAKEALQIMGFSEEDWVYWNGGVSRAERLVLPRLYLIHSFGSDFNPSGRQWVRDRLKAGVKIDGTPDVGPRLFLSRQGQKRRKIVNFDELQDTLRPFEFETIRPEEYSMRELINIYDSAEFILGPHGSGMADMIYASDATVVEIFPKNEVRPVFYITANEFGHEYDFIEGENPPGVSYRPTRNKNILVDTDEVRDVVQQSIRDTDT</sequence>
<dbReference type="AlphaFoldDB" id="A0A6B0SMM4"/>
<dbReference type="Proteomes" id="UP000471521">
    <property type="component" value="Unassembled WGS sequence"/>
</dbReference>
<reference evidence="2 3" key="1">
    <citation type="submission" date="2019-12" db="EMBL/GenBank/DDBJ databases">
        <title>Isolation and characterization of three novel carbon monoxide-oxidizing members of Halobacteria from salione crusts and soils.</title>
        <authorList>
            <person name="Myers M.R."/>
            <person name="King G.M."/>
        </authorList>
    </citation>
    <scope>NUCLEOTIDE SEQUENCE [LARGE SCALE GENOMIC DNA]</scope>
    <source>
        <strain evidence="2 3">PCN9</strain>
    </source>
</reference>
<name>A0A6B0SMM4_9EURY</name>
<gene>
    <name evidence="2" type="ORF">GRX66_06255</name>
</gene>
<dbReference type="OrthoDB" id="242816at2157"/>
<protein>
    <submittedName>
        <fullName evidence="2">DUF563 domain-containing protein</fullName>
    </submittedName>
</protein>
<proteinExistence type="predicted"/>
<evidence type="ECO:0000313" key="2">
    <source>
        <dbReference type="EMBL" id="MXR20222.1"/>
    </source>
</evidence>
<accession>A0A6B0SMM4</accession>
<feature type="domain" description="Glycosyltransferase 61 catalytic" evidence="1">
    <location>
        <begin position="184"/>
        <end position="358"/>
    </location>
</feature>
<keyword evidence="3" id="KW-1185">Reference proteome</keyword>
<evidence type="ECO:0000259" key="1">
    <source>
        <dbReference type="Pfam" id="PF04577"/>
    </source>
</evidence>
<evidence type="ECO:0000313" key="3">
    <source>
        <dbReference type="Proteomes" id="UP000471521"/>
    </source>
</evidence>
<dbReference type="Pfam" id="PF04577">
    <property type="entry name" value="Glyco_transf_61"/>
    <property type="match status" value="1"/>
</dbReference>
<comment type="caution">
    <text evidence="2">The sequence shown here is derived from an EMBL/GenBank/DDBJ whole genome shotgun (WGS) entry which is preliminary data.</text>
</comment>
<dbReference type="GO" id="GO:0016757">
    <property type="term" value="F:glycosyltransferase activity"/>
    <property type="evidence" value="ECO:0007669"/>
    <property type="project" value="InterPro"/>
</dbReference>
<dbReference type="InterPro" id="IPR049625">
    <property type="entry name" value="Glyco_transf_61_cat"/>
</dbReference>
<organism evidence="2 3">
    <name type="scientific">Halobacterium bonnevillei</name>
    <dbReference type="NCBI Taxonomy" id="2692200"/>
    <lineage>
        <taxon>Archaea</taxon>
        <taxon>Methanobacteriati</taxon>
        <taxon>Methanobacteriota</taxon>
        <taxon>Stenosarchaea group</taxon>
        <taxon>Halobacteria</taxon>
        <taxon>Halobacteriales</taxon>
        <taxon>Halobacteriaceae</taxon>
        <taxon>Halobacterium</taxon>
    </lineage>
</organism>